<evidence type="ECO:0000259" key="5">
    <source>
        <dbReference type="SMART" id="SM00704"/>
    </source>
</evidence>
<evidence type="ECO:0000256" key="2">
    <source>
        <dbReference type="ARBA" id="ARBA00022723"/>
    </source>
</evidence>
<protein>
    <submittedName>
        <fullName evidence="6">Iron sulphur-containing domain, CDGSH-type</fullName>
    </submittedName>
</protein>
<keyword evidence="2" id="KW-0479">Metal-binding</keyword>
<dbReference type="SMART" id="SM00704">
    <property type="entry name" value="ZnF_CDGSH"/>
    <property type="match status" value="1"/>
</dbReference>
<dbReference type="GO" id="GO:0051537">
    <property type="term" value="F:2 iron, 2 sulfur cluster binding"/>
    <property type="evidence" value="ECO:0007669"/>
    <property type="project" value="UniProtKB-KW"/>
</dbReference>
<dbReference type="InterPro" id="IPR018967">
    <property type="entry name" value="FeS-contain_CDGSH-typ"/>
</dbReference>
<organism evidence="6">
    <name type="scientific">uncultured Caudovirales phage</name>
    <dbReference type="NCBI Taxonomy" id="2100421"/>
    <lineage>
        <taxon>Viruses</taxon>
        <taxon>Duplodnaviria</taxon>
        <taxon>Heunggongvirae</taxon>
        <taxon>Uroviricota</taxon>
        <taxon>Caudoviricetes</taxon>
        <taxon>Peduoviridae</taxon>
        <taxon>Maltschvirus</taxon>
        <taxon>Maltschvirus maltsch</taxon>
    </lineage>
</organism>
<name>A0A6J5L5F3_9CAUD</name>
<reference evidence="6" key="1">
    <citation type="submission" date="2020-04" db="EMBL/GenBank/DDBJ databases">
        <authorList>
            <person name="Chiriac C."/>
            <person name="Salcher M."/>
            <person name="Ghai R."/>
            <person name="Kavagutti S V."/>
        </authorList>
    </citation>
    <scope>NUCLEOTIDE SEQUENCE</scope>
</reference>
<gene>
    <name evidence="6" type="ORF">UFOVP112_27</name>
</gene>
<keyword evidence="4" id="KW-0411">Iron-sulfur</keyword>
<dbReference type="Gene3D" id="3.40.5.90">
    <property type="entry name" value="CDGSH iron-sulfur domain, mitoNEET-type"/>
    <property type="match status" value="1"/>
</dbReference>
<evidence type="ECO:0000256" key="4">
    <source>
        <dbReference type="ARBA" id="ARBA00023014"/>
    </source>
</evidence>
<dbReference type="EMBL" id="LR796233">
    <property type="protein sequence ID" value="CAB4128407.1"/>
    <property type="molecule type" value="Genomic_DNA"/>
</dbReference>
<accession>A0A6J5L5F3</accession>
<evidence type="ECO:0000256" key="3">
    <source>
        <dbReference type="ARBA" id="ARBA00023004"/>
    </source>
</evidence>
<proteinExistence type="predicted"/>
<evidence type="ECO:0000313" key="6">
    <source>
        <dbReference type="EMBL" id="CAB4128407.1"/>
    </source>
</evidence>
<sequence length="72" mass="8282">MTTFTTEDRQALDDGRARCGCGKSLHQPYCDGSHARSDQQLKEWKDKCDLEAYQRQAAEIWSDSCTTPRKQK</sequence>
<dbReference type="InterPro" id="IPR042216">
    <property type="entry name" value="MitoNEET_CISD"/>
</dbReference>
<dbReference type="GO" id="GO:0046872">
    <property type="term" value="F:metal ion binding"/>
    <property type="evidence" value="ECO:0007669"/>
    <property type="project" value="UniProtKB-KW"/>
</dbReference>
<keyword evidence="3" id="KW-0408">Iron</keyword>
<evidence type="ECO:0000256" key="1">
    <source>
        <dbReference type="ARBA" id="ARBA00022714"/>
    </source>
</evidence>
<feature type="domain" description="Iron-binding zinc finger CDGSH type" evidence="5">
    <location>
        <begin position="2"/>
        <end position="40"/>
    </location>
</feature>
<keyword evidence="1" id="KW-0001">2Fe-2S</keyword>